<keyword evidence="4" id="KW-1185">Reference proteome</keyword>
<dbReference type="STRING" id="50376.A0A517LBW1"/>
<dbReference type="AlphaFoldDB" id="A0A517LBW1"/>
<organism evidence="3 4">
    <name type="scientific">Venturia effusa</name>
    <dbReference type="NCBI Taxonomy" id="50376"/>
    <lineage>
        <taxon>Eukaryota</taxon>
        <taxon>Fungi</taxon>
        <taxon>Dikarya</taxon>
        <taxon>Ascomycota</taxon>
        <taxon>Pezizomycotina</taxon>
        <taxon>Dothideomycetes</taxon>
        <taxon>Pleosporomycetidae</taxon>
        <taxon>Venturiales</taxon>
        <taxon>Venturiaceae</taxon>
        <taxon>Venturia</taxon>
    </lineage>
</organism>
<evidence type="ECO:0000259" key="2">
    <source>
        <dbReference type="Pfam" id="PF00651"/>
    </source>
</evidence>
<dbReference type="InterPro" id="IPR000210">
    <property type="entry name" value="BTB/POZ_dom"/>
</dbReference>
<evidence type="ECO:0000313" key="3">
    <source>
        <dbReference type="EMBL" id="QDS73114.1"/>
    </source>
</evidence>
<reference evidence="3 4" key="1">
    <citation type="submission" date="2019-07" db="EMBL/GenBank/DDBJ databases">
        <title>Finished genome of Venturia effusa.</title>
        <authorList>
            <person name="Young C.A."/>
            <person name="Cox M.P."/>
            <person name="Ganley A.R.D."/>
            <person name="David W.J."/>
        </authorList>
    </citation>
    <scope>NUCLEOTIDE SEQUENCE [LARGE SCALE GENOMIC DNA]</scope>
    <source>
        <strain evidence="4">albino</strain>
    </source>
</reference>
<dbReference type="OrthoDB" id="5275938at2759"/>
<dbReference type="Gene3D" id="3.30.710.10">
    <property type="entry name" value="Potassium Channel Kv1.1, Chain A"/>
    <property type="match status" value="1"/>
</dbReference>
<sequence length="377" mass="43165">MAPRKSKISKREAGSSVADDEPPQPPTKDIYRNGDLILVVGEDFGPAHRFRVSRDTMCMASPVWSAMLSRDGQFCEAARKEVTFADDDPDALLLILQIAHLQFQEAYEVMELEELLEVAILCDKYDTVAMVRPFIPRWVEPFLRRGYDELSGDEEYLTIAWTFGYHNEFEGFAKYLVEHIRTNDRGHCVNEKGRIIGWKMPPDIIENLLAIREASVLRFIESFYVFYNQVYDGDNCQIYSSRADATVHRDCCYALHLGRLIQGYKSIGQASPRRTAEEVAAASADIHASISEIYEAIGRIEVRNLIEDQRLTPDLAPRSHAVCNFSSEMHSDMVDRLDDFRAMDPVLESHRAHMKTQWAKGNVEPEYMMSPISPRWD</sequence>
<proteinExistence type="predicted"/>
<accession>A0A517LBW1</accession>
<dbReference type="EMBL" id="CP042193">
    <property type="protein sequence ID" value="QDS73114.1"/>
    <property type="molecule type" value="Genomic_DNA"/>
</dbReference>
<gene>
    <name evidence="3" type="ORF">FKW77_001026</name>
</gene>
<dbReference type="Proteomes" id="UP000316270">
    <property type="component" value="Chromosome 9"/>
</dbReference>
<evidence type="ECO:0000313" key="4">
    <source>
        <dbReference type="Proteomes" id="UP000316270"/>
    </source>
</evidence>
<evidence type="ECO:0000256" key="1">
    <source>
        <dbReference type="SAM" id="MobiDB-lite"/>
    </source>
</evidence>
<dbReference type="InterPro" id="IPR011333">
    <property type="entry name" value="SKP1/BTB/POZ_sf"/>
</dbReference>
<feature type="region of interest" description="Disordered" evidence="1">
    <location>
        <begin position="1"/>
        <end position="30"/>
    </location>
</feature>
<feature type="domain" description="BTB" evidence="2">
    <location>
        <begin position="35"/>
        <end position="119"/>
    </location>
</feature>
<dbReference type="SUPFAM" id="SSF54695">
    <property type="entry name" value="POZ domain"/>
    <property type="match status" value="1"/>
</dbReference>
<name>A0A517LBW1_9PEZI</name>
<dbReference type="Pfam" id="PF00651">
    <property type="entry name" value="BTB"/>
    <property type="match status" value="1"/>
</dbReference>
<protein>
    <recommendedName>
        <fullName evidence="2">BTB domain-containing protein</fullName>
    </recommendedName>
</protein>